<dbReference type="PIRSF" id="PIRSF000193">
    <property type="entry name" value="Pyrrol-5-carb_rd"/>
    <property type="match status" value="1"/>
</dbReference>
<dbReference type="SUPFAM" id="SSF51735">
    <property type="entry name" value="NAD(P)-binding Rossmann-fold domains"/>
    <property type="match status" value="1"/>
</dbReference>
<dbReference type="RefSeq" id="WP_259054901.1">
    <property type="nucleotide sequence ID" value="NZ_JANUCT010000007.1"/>
</dbReference>
<feature type="binding site" evidence="6">
    <location>
        <begin position="74"/>
        <end position="77"/>
    </location>
    <ligand>
        <name>NADP(+)</name>
        <dbReference type="ChEBI" id="CHEBI:58349"/>
    </ligand>
</feature>
<evidence type="ECO:0000256" key="5">
    <source>
        <dbReference type="NCBIfam" id="TIGR00112"/>
    </source>
</evidence>
<comment type="pathway">
    <text evidence="4">Amino-acid biosynthesis; L-proline biosynthesis; L-proline from L-glutamate 5-semialdehyde: step 1/1.</text>
</comment>
<dbReference type="GO" id="GO:0005737">
    <property type="term" value="C:cytoplasm"/>
    <property type="evidence" value="ECO:0007669"/>
    <property type="project" value="UniProtKB-SubCell"/>
</dbReference>
<dbReference type="NCBIfam" id="TIGR00112">
    <property type="entry name" value="proC"/>
    <property type="match status" value="1"/>
</dbReference>
<feature type="domain" description="Pyrroline-5-carboxylate reductase catalytic N-terminal" evidence="7">
    <location>
        <begin position="9"/>
        <end position="104"/>
    </location>
</feature>
<dbReference type="FunFam" id="1.10.3730.10:FF:000001">
    <property type="entry name" value="Pyrroline-5-carboxylate reductase"/>
    <property type="match status" value="1"/>
</dbReference>
<evidence type="ECO:0000256" key="3">
    <source>
        <dbReference type="ARBA" id="ARBA00023002"/>
    </source>
</evidence>
<comment type="subcellular location">
    <subcellularLocation>
        <location evidence="4">Cytoplasm</location>
    </subcellularLocation>
</comment>
<reference evidence="9" key="1">
    <citation type="submission" date="2022-08" db="EMBL/GenBank/DDBJ databases">
        <title>Genomic Encyclopedia of Type Strains, Phase III (KMG-III): the genomes of soil and plant-associated and newly described type strains.</title>
        <authorList>
            <person name="Whitman W."/>
        </authorList>
    </citation>
    <scope>NUCLEOTIDE SEQUENCE</scope>
    <source>
        <strain evidence="9">HMT 1</strain>
    </source>
</reference>
<evidence type="ECO:0000256" key="1">
    <source>
        <dbReference type="ARBA" id="ARBA00005525"/>
    </source>
</evidence>
<evidence type="ECO:0000256" key="2">
    <source>
        <dbReference type="ARBA" id="ARBA00022857"/>
    </source>
</evidence>
<evidence type="ECO:0000256" key="6">
    <source>
        <dbReference type="PIRSR" id="PIRSR000193-1"/>
    </source>
</evidence>
<keyword evidence="10" id="KW-1185">Reference proteome</keyword>
<dbReference type="InterPro" id="IPR008927">
    <property type="entry name" value="6-PGluconate_DH-like_C_sf"/>
</dbReference>
<feature type="binding site" evidence="6">
    <location>
        <position position="61"/>
    </location>
    <ligand>
        <name>NADPH</name>
        <dbReference type="ChEBI" id="CHEBI:57783"/>
    </ligand>
</feature>
<dbReference type="HAMAP" id="MF_01925">
    <property type="entry name" value="P5C_reductase"/>
    <property type="match status" value="1"/>
</dbReference>
<name>A0AAE3L436_9GAMM</name>
<keyword evidence="4" id="KW-0028">Amino-acid biosynthesis</keyword>
<dbReference type="GO" id="GO:0055129">
    <property type="term" value="P:L-proline biosynthetic process"/>
    <property type="evidence" value="ECO:0007669"/>
    <property type="project" value="UniProtKB-UniRule"/>
</dbReference>
<evidence type="ECO:0000259" key="8">
    <source>
        <dbReference type="Pfam" id="PF14748"/>
    </source>
</evidence>
<comment type="catalytic activity">
    <reaction evidence="4">
        <text>L-proline + NADP(+) = (S)-1-pyrroline-5-carboxylate + NADPH + 2 H(+)</text>
        <dbReference type="Rhea" id="RHEA:14109"/>
        <dbReference type="ChEBI" id="CHEBI:15378"/>
        <dbReference type="ChEBI" id="CHEBI:17388"/>
        <dbReference type="ChEBI" id="CHEBI:57783"/>
        <dbReference type="ChEBI" id="CHEBI:58349"/>
        <dbReference type="ChEBI" id="CHEBI:60039"/>
        <dbReference type="EC" id="1.5.1.2"/>
    </reaction>
</comment>
<dbReference type="AlphaFoldDB" id="A0AAE3L436"/>
<comment type="similarity">
    <text evidence="1 4">Belongs to the pyrroline-5-carboxylate reductase family.</text>
</comment>
<sequence>MSDQTNHPRIAFIGCGNMGASLIGGLVTSGYPANRITAADPDPEKRTVMVNRHGIAAYDDNATACAGAAAVVLAVKPQVLRETLQPLAARLRGSDTVIISVAAGIDSAAIDRWLGGNAAVVRAMPNTPALIGAGATGLFANDQVSSRQKQLADTIMQAGGLTLWLTDESLIDAVTAISGSGPAYFFFFIEALEHAGIELGLTAEQARQLALQTAFGAARMAHESDVDAAALRERVTSPGGTTEQALKQLSDGGLENLIQQAATAARDRARELAATLGGES</sequence>
<comment type="caution">
    <text evidence="9">The sequence shown here is derived from an EMBL/GenBank/DDBJ whole genome shotgun (WGS) entry which is preliminary data.</text>
</comment>
<dbReference type="Proteomes" id="UP001204445">
    <property type="component" value="Unassembled WGS sequence"/>
</dbReference>
<protein>
    <recommendedName>
        <fullName evidence="4 5">Pyrroline-5-carboxylate reductase</fullName>
        <shortName evidence="4">P5C reductase</shortName>
        <shortName evidence="4">P5CR</shortName>
        <ecNumber evidence="4 5">1.5.1.2</ecNumber>
    </recommendedName>
    <alternativeName>
        <fullName evidence="4">PCA reductase</fullName>
    </alternativeName>
</protein>
<keyword evidence="4" id="KW-0641">Proline biosynthesis</keyword>
<feature type="domain" description="Pyrroline-5-carboxylate reductase dimerisation" evidence="8">
    <location>
        <begin position="168"/>
        <end position="272"/>
    </location>
</feature>
<dbReference type="InterPro" id="IPR036291">
    <property type="entry name" value="NAD(P)-bd_dom_sf"/>
</dbReference>
<evidence type="ECO:0000259" key="7">
    <source>
        <dbReference type="Pfam" id="PF03807"/>
    </source>
</evidence>
<accession>A0AAE3L436</accession>
<keyword evidence="4" id="KW-0963">Cytoplasm</keyword>
<evidence type="ECO:0000313" key="10">
    <source>
        <dbReference type="Proteomes" id="UP001204445"/>
    </source>
</evidence>
<evidence type="ECO:0000256" key="4">
    <source>
        <dbReference type="HAMAP-Rule" id="MF_01925"/>
    </source>
</evidence>
<dbReference type="Gene3D" id="3.40.50.720">
    <property type="entry name" value="NAD(P)-binding Rossmann-like Domain"/>
    <property type="match status" value="1"/>
</dbReference>
<comment type="catalytic activity">
    <reaction evidence="4">
        <text>L-proline + NAD(+) = (S)-1-pyrroline-5-carboxylate + NADH + 2 H(+)</text>
        <dbReference type="Rhea" id="RHEA:14105"/>
        <dbReference type="ChEBI" id="CHEBI:15378"/>
        <dbReference type="ChEBI" id="CHEBI:17388"/>
        <dbReference type="ChEBI" id="CHEBI:57540"/>
        <dbReference type="ChEBI" id="CHEBI:57945"/>
        <dbReference type="ChEBI" id="CHEBI:60039"/>
        <dbReference type="EC" id="1.5.1.2"/>
    </reaction>
</comment>
<dbReference type="EC" id="1.5.1.2" evidence="4 5"/>
<dbReference type="InterPro" id="IPR028939">
    <property type="entry name" value="P5C_Rdtase_cat_N"/>
</dbReference>
<keyword evidence="3 4" id="KW-0560">Oxidoreductase</keyword>
<organism evidence="9 10">
    <name type="scientific">Methylohalomonas lacus</name>
    <dbReference type="NCBI Taxonomy" id="398773"/>
    <lineage>
        <taxon>Bacteria</taxon>
        <taxon>Pseudomonadati</taxon>
        <taxon>Pseudomonadota</taxon>
        <taxon>Gammaproteobacteria</taxon>
        <taxon>Methylohalomonadales</taxon>
        <taxon>Methylohalomonadaceae</taxon>
        <taxon>Methylohalomonas</taxon>
    </lineage>
</organism>
<comment type="function">
    <text evidence="4">Catalyzes the reduction of 1-pyrroline-5-carboxylate (PCA) to L-proline.</text>
</comment>
<proteinExistence type="inferred from homology"/>
<dbReference type="GO" id="GO:0004735">
    <property type="term" value="F:pyrroline-5-carboxylate reductase activity"/>
    <property type="evidence" value="ECO:0007669"/>
    <property type="project" value="UniProtKB-UniRule"/>
</dbReference>
<dbReference type="SUPFAM" id="SSF48179">
    <property type="entry name" value="6-phosphogluconate dehydrogenase C-terminal domain-like"/>
    <property type="match status" value="1"/>
</dbReference>
<dbReference type="PANTHER" id="PTHR11645:SF0">
    <property type="entry name" value="PYRROLINE-5-CARBOXYLATE REDUCTASE 3"/>
    <property type="match status" value="1"/>
</dbReference>
<evidence type="ECO:0000313" key="9">
    <source>
        <dbReference type="EMBL" id="MCS3903263.1"/>
    </source>
</evidence>
<dbReference type="PANTHER" id="PTHR11645">
    <property type="entry name" value="PYRROLINE-5-CARBOXYLATE REDUCTASE"/>
    <property type="match status" value="1"/>
</dbReference>
<gene>
    <name evidence="4" type="primary">proC</name>
    <name evidence="9" type="ORF">J2T55_001283</name>
</gene>
<dbReference type="Pfam" id="PF14748">
    <property type="entry name" value="P5CR_dimer"/>
    <property type="match status" value="1"/>
</dbReference>
<dbReference type="Pfam" id="PF03807">
    <property type="entry name" value="F420_oxidored"/>
    <property type="match status" value="1"/>
</dbReference>
<keyword evidence="2 4" id="KW-0521">NADP</keyword>
<dbReference type="InterPro" id="IPR029036">
    <property type="entry name" value="P5CR_dimer"/>
</dbReference>
<dbReference type="Gene3D" id="1.10.3730.10">
    <property type="entry name" value="ProC C-terminal domain-like"/>
    <property type="match status" value="1"/>
</dbReference>
<dbReference type="InterPro" id="IPR000304">
    <property type="entry name" value="Pyrroline-COOH_reductase"/>
</dbReference>
<feature type="binding site" evidence="6">
    <location>
        <begin position="13"/>
        <end position="18"/>
    </location>
    <ligand>
        <name>NADP(+)</name>
        <dbReference type="ChEBI" id="CHEBI:58349"/>
    </ligand>
</feature>
<dbReference type="EMBL" id="JANUCT010000007">
    <property type="protein sequence ID" value="MCS3903263.1"/>
    <property type="molecule type" value="Genomic_DNA"/>
</dbReference>